<reference evidence="5" key="2">
    <citation type="submission" date="2021-04" db="EMBL/GenBank/DDBJ databases">
        <authorList>
            <person name="Podell S."/>
        </authorList>
    </citation>
    <scope>NUCLEOTIDE SEQUENCE</scope>
    <source>
        <strain evidence="5">Hildebrandi</strain>
    </source>
</reference>
<evidence type="ECO:0000256" key="3">
    <source>
        <dbReference type="SAM" id="MobiDB-lite"/>
    </source>
</evidence>
<dbReference type="CDD" id="cd06464">
    <property type="entry name" value="ACD_sHsps-like"/>
    <property type="match status" value="1"/>
</dbReference>
<feature type="compositionally biased region" description="Basic and acidic residues" evidence="3">
    <location>
        <begin position="102"/>
        <end position="117"/>
    </location>
</feature>
<keyword evidence="6" id="KW-1185">Reference proteome</keyword>
<dbReference type="EMBL" id="JAGRRH010000015">
    <property type="protein sequence ID" value="KAG7356879.1"/>
    <property type="molecule type" value="Genomic_DNA"/>
</dbReference>
<reference evidence="5" key="1">
    <citation type="journal article" date="2021" name="Sci. Rep.">
        <title>Diploid genomic architecture of Nitzschia inconspicua, an elite biomass production diatom.</title>
        <authorList>
            <person name="Oliver A."/>
            <person name="Podell S."/>
            <person name="Pinowska A."/>
            <person name="Traller J.C."/>
            <person name="Smith S.R."/>
            <person name="McClure R."/>
            <person name="Beliaev A."/>
            <person name="Bohutskyi P."/>
            <person name="Hill E.A."/>
            <person name="Rabines A."/>
            <person name="Zheng H."/>
            <person name="Allen L.Z."/>
            <person name="Kuo A."/>
            <person name="Grigoriev I.V."/>
            <person name="Allen A.E."/>
            <person name="Hazlebeck D."/>
            <person name="Allen E.E."/>
        </authorList>
    </citation>
    <scope>NUCLEOTIDE SEQUENCE</scope>
    <source>
        <strain evidence="5">Hildebrandi</strain>
    </source>
</reference>
<evidence type="ECO:0000313" key="6">
    <source>
        <dbReference type="Proteomes" id="UP000693970"/>
    </source>
</evidence>
<dbReference type="AlphaFoldDB" id="A0A9K3PTP5"/>
<sequence>MFFVLHPAEPSSTYSRHRRGSPVKHRVGRYHRFHPYYPNMFIDLVEGNRHSRWVPHRRCAMRPVESGVTGSTALTKNVADGAPTTPSERAGVMEKTSQSQFQKEKETSKEPGQKEAESTENSVSTRHRMNGKGNVVMERTPVHRKETEDEATISMDVSGFSIDQLQVRLEEEQGDSSTTRPILIVSGSRENSLGDKFEIHRRFLLDQKNLAKNIQEVEIQAHFSNDSVLTIRVPKKKQEPEEEQQKISRSIIVHKEQSGEKTKEADQNDRKESE</sequence>
<feature type="compositionally biased region" description="Basic and acidic residues" evidence="3">
    <location>
        <begin position="236"/>
        <end position="246"/>
    </location>
</feature>
<comment type="similarity">
    <text evidence="1 2">Belongs to the small heat shock protein (HSP20) family.</text>
</comment>
<dbReference type="Proteomes" id="UP000693970">
    <property type="component" value="Unassembled WGS sequence"/>
</dbReference>
<evidence type="ECO:0000256" key="1">
    <source>
        <dbReference type="PROSITE-ProRule" id="PRU00285"/>
    </source>
</evidence>
<organism evidence="5 6">
    <name type="scientific">Nitzschia inconspicua</name>
    <dbReference type="NCBI Taxonomy" id="303405"/>
    <lineage>
        <taxon>Eukaryota</taxon>
        <taxon>Sar</taxon>
        <taxon>Stramenopiles</taxon>
        <taxon>Ochrophyta</taxon>
        <taxon>Bacillariophyta</taxon>
        <taxon>Bacillariophyceae</taxon>
        <taxon>Bacillariophycidae</taxon>
        <taxon>Bacillariales</taxon>
        <taxon>Bacillariaceae</taxon>
        <taxon>Nitzschia</taxon>
    </lineage>
</organism>
<feature type="domain" description="SHSP" evidence="4">
    <location>
        <begin position="133"/>
        <end position="250"/>
    </location>
</feature>
<feature type="region of interest" description="Disordered" evidence="3">
    <location>
        <begin position="232"/>
        <end position="274"/>
    </location>
</feature>
<dbReference type="PROSITE" id="PS01031">
    <property type="entry name" value="SHSP"/>
    <property type="match status" value="1"/>
</dbReference>
<accession>A0A9K3PTP5</accession>
<proteinExistence type="inferred from homology"/>
<evidence type="ECO:0000256" key="2">
    <source>
        <dbReference type="RuleBase" id="RU003616"/>
    </source>
</evidence>
<protein>
    <submittedName>
        <fullName evidence="5">Hsp20/alpha crystallin family protein</fullName>
    </submittedName>
</protein>
<comment type="caution">
    <text evidence="5">The sequence shown here is derived from an EMBL/GenBank/DDBJ whole genome shotgun (WGS) entry which is preliminary data.</text>
</comment>
<dbReference type="InterPro" id="IPR002068">
    <property type="entry name" value="A-crystallin/Hsp20_dom"/>
</dbReference>
<evidence type="ECO:0000313" key="5">
    <source>
        <dbReference type="EMBL" id="KAG7356879.1"/>
    </source>
</evidence>
<evidence type="ECO:0000259" key="4">
    <source>
        <dbReference type="PROSITE" id="PS01031"/>
    </source>
</evidence>
<gene>
    <name evidence="5" type="ORF">IV203_001566</name>
</gene>
<feature type="region of interest" description="Disordered" evidence="3">
    <location>
        <begin position="65"/>
        <end position="128"/>
    </location>
</feature>
<name>A0A9K3PTP5_9STRA</name>
<feature type="compositionally biased region" description="Basic and acidic residues" evidence="3">
    <location>
        <begin position="253"/>
        <end position="274"/>
    </location>
</feature>
<dbReference type="Pfam" id="PF00011">
    <property type="entry name" value="HSP20"/>
    <property type="match status" value="1"/>
</dbReference>